<dbReference type="AlphaFoldDB" id="A0A0C4EGV8"/>
<reference evidence="2" key="3">
    <citation type="submission" date="2011-03" db="EMBL/GenBank/DDBJ databases">
        <title>Annotation of Magnaporthe poae ATCC 64411.</title>
        <authorList>
            <person name="Ma L.-J."/>
            <person name="Dead R."/>
            <person name="Young S.K."/>
            <person name="Zeng Q."/>
            <person name="Gargeya S."/>
            <person name="Fitzgerald M."/>
            <person name="Haas B."/>
            <person name="Abouelleil A."/>
            <person name="Alvarado L."/>
            <person name="Arachchi H.M."/>
            <person name="Berlin A."/>
            <person name="Brown A."/>
            <person name="Chapman S.B."/>
            <person name="Chen Z."/>
            <person name="Dunbar C."/>
            <person name="Freedman E."/>
            <person name="Gearin G."/>
            <person name="Gellesch M."/>
            <person name="Goldberg J."/>
            <person name="Griggs A."/>
            <person name="Gujja S."/>
            <person name="Heiman D."/>
            <person name="Howarth C."/>
            <person name="Larson L."/>
            <person name="Lui A."/>
            <person name="MacDonald P.J.P."/>
            <person name="Mehta T."/>
            <person name="Montmayeur A."/>
            <person name="Murphy C."/>
            <person name="Neiman D."/>
            <person name="Pearson M."/>
            <person name="Priest M."/>
            <person name="Roberts A."/>
            <person name="Saif S."/>
            <person name="Shea T."/>
            <person name="Shenoy N."/>
            <person name="Sisk P."/>
            <person name="Stolte C."/>
            <person name="Sykes S."/>
            <person name="Yandava C."/>
            <person name="Wortman J."/>
            <person name="Nusbaum C."/>
            <person name="Birren B."/>
        </authorList>
    </citation>
    <scope>NUCLEOTIDE SEQUENCE</scope>
    <source>
        <strain evidence="2">ATCC 64411</strain>
    </source>
</reference>
<dbReference type="VEuPathDB" id="FungiDB:MAPG_12119"/>
<feature type="chain" id="PRO_5009386084" description="Phytocyanin domain-containing protein" evidence="1">
    <location>
        <begin position="23"/>
        <end position="133"/>
    </location>
</feature>
<name>A0A0C4EGV8_MAGP6</name>
<protein>
    <recommendedName>
        <fullName evidence="5">Phytocyanin domain-containing protein</fullName>
    </recommendedName>
</protein>
<proteinExistence type="predicted"/>
<dbReference type="OMA" id="WAINGGE"/>
<evidence type="ECO:0008006" key="5">
    <source>
        <dbReference type="Google" id="ProtNLM"/>
    </source>
</evidence>
<dbReference type="STRING" id="644358.A0A0C4EGV8"/>
<dbReference type="PANTHER" id="PTHR34883:SF17">
    <property type="entry name" value="CUPREDOXIN"/>
    <property type="match status" value="1"/>
</dbReference>
<keyword evidence="4" id="KW-1185">Reference proteome</keyword>
<reference evidence="3" key="5">
    <citation type="submission" date="2015-06" db="UniProtKB">
        <authorList>
            <consortium name="EnsemblFungi"/>
        </authorList>
    </citation>
    <scope>IDENTIFICATION</scope>
    <source>
        <strain evidence="3">ATCC 64411</strain>
    </source>
</reference>
<gene>
    <name evidence="2" type="ORF">MAPG_12119</name>
</gene>
<organism evidence="3 4">
    <name type="scientific">Magnaporthiopsis poae (strain ATCC 64411 / 73-15)</name>
    <name type="common">Kentucky bluegrass fungus</name>
    <name type="synonym">Magnaporthe poae</name>
    <dbReference type="NCBI Taxonomy" id="644358"/>
    <lineage>
        <taxon>Eukaryota</taxon>
        <taxon>Fungi</taxon>
        <taxon>Dikarya</taxon>
        <taxon>Ascomycota</taxon>
        <taxon>Pezizomycotina</taxon>
        <taxon>Sordariomycetes</taxon>
        <taxon>Sordariomycetidae</taxon>
        <taxon>Magnaporthales</taxon>
        <taxon>Magnaporthaceae</taxon>
        <taxon>Magnaporthiopsis</taxon>
    </lineage>
</organism>
<dbReference type="SUPFAM" id="SSF49503">
    <property type="entry name" value="Cupredoxins"/>
    <property type="match status" value="1"/>
</dbReference>
<feature type="signal peptide" evidence="1">
    <location>
        <begin position="1"/>
        <end position="22"/>
    </location>
</feature>
<dbReference type="Gene3D" id="2.60.40.420">
    <property type="entry name" value="Cupredoxins - blue copper proteins"/>
    <property type="match status" value="1"/>
</dbReference>
<dbReference type="PANTHER" id="PTHR34883">
    <property type="entry name" value="SERINE-RICH PROTEIN, PUTATIVE-RELATED-RELATED"/>
    <property type="match status" value="1"/>
</dbReference>
<reference evidence="2" key="1">
    <citation type="submission" date="2010-05" db="EMBL/GenBank/DDBJ databases">
        <title>The Genome Sequence of Magnaporthe poae strain ATCC 64411.</title>
        <authorList>
            <consortium name="The Broad Institute Genome Sequencing Platform"/>
            <consortium name="Broad Institute Genome Sequencing Center for Infectious Disease"/>
            <person name="Ma L.-J."/>
            <person name="Dead R."/>
            <person name="Young S."/>
            <person name="Zeng Q."/>
            <person name="Koehrsen M."/>
            <person name="Alvarado L."/>
            <person name="Berlin A."/>
            <person name="Chapman S.B."/>
            <person name="Chen Z."/>
            <person name="Freedman E."/>
            <person name="Gellesch M."/>
            <person name="Goldberg J."/>
            <person name="Griggs A."/>
            <person name="Gujja S."/>
            <person name="Heilman E.R."/>
            <person name="Heiman D."/>
            <person name="Hepburn T."/>
            <person name="Howarth C."/>
            <person name="Jen D."/>
            <person name="Larson L."/>
            <person name="Mehta T."/>
            <person name="Neiman D."/>
            <person name="Pearson M."/>
            <person name="Roberts A."/>
            <person name="Saif S."/>
            <person name="Shea T."/>
            <person name="Shenoy N."/>
            <person name="Sisk P."/>
            <person name="Stolte C."/>
            <person name="Sykes S."/>
            <person name="Walk T."/>
            <person name="White J."/>
            <person name="Yandava C."/>
            <person name="Haas B."/>
            <person name="Nusbaum C."/>
            <person name="Birren B."/>
        </authorList>
    </citation>
    <scope>NUCLEOTIDE SEQUENCE</scope>
    <source>
        <strain evidence="2">ATCC 64411</strain>
    </source>
</reference>
<dbReference type="eggNOG" id="ENOG502T6RA">
    <property type="taxonomic scope" value="Eukaryota"/>
</dbReference>
<dbReference type="EMBL" id="GL877140">
    <property type="protein sequence ID" value="KLU93182.1"/>
    <property type="molecule type" value="Genomic_DNA"/>
</dbReference>
<dbReference type="InterPro" id="IPR008972">
    <property type="entry name" value="Cupredoxin"/>
</dbReference>
<dbReference type="EnsemblFungi" id="MAPG_12119T0">
    <property type="protein sequence ID" value="MAPG_12119T0"/>
    <property type="gene ID" value="MAPG_12119"/>
</dbReference>
<evidence type="ECO:0000256" key="1">
    <source>
        <dbReference type="SAM" id="SignalP"/>
    </source>
</evidence>
<evidence type="ECO:0000313" key="2">
    <source>
        <dbReference type="EMBL" id="KLU93182.1"/>
    </source>
</evidence>
<dbReference type="CDD" id="cd00920">
    <property type="entry name" value="Cupredoxin"/>
    <property type="match status" value="1"/>
</dbReference>
<dbReference type="EMBL" id="ADBL01003076">
    <property type="status" value="NOT_ANNOTATED_CDS"/>
    <property type="molecule type" value="Genomic_DNA"/>
</dbReference>
<dbReference type="Proteomes" id="UP000011715">
    <property type="component" value="Unassembled WGS sequence"/>
</dbReference>
<reference evidence="4" key="2">
    <citation type="submission" date="2010-05" db="EMBL/GenBank/DDBJ databases">
        <title>The genome sequence of Magnaporthe poae strain ATCC 64411.</title>
        <authorList>
            <person name="Ma L.-J."/>
            <person name="Dead R."/>
            <person name="Young S."/>
            <person name="Zeng Q."/>
            <person name="Koehrsen M."/>
            <person name="Alvarado L."/>
            <person name="Berlin A."/>
            <person name="Chapman S.B."/>
            <person name="Chen Z."/>
            <person name="Freedman E."/>
            <person name="Gellesch M."/>
            <person name="Goldberg J."/>
            <person name="Griggs A."/>
            <person name="Gujja S."/>
            <person name="Heilman E.R."/>
            <person name="Heiman D."/>
            <person name="Hepburn T."/>
            <person name="Howarth C."/>
            <person name="Jen D."/>
            <person name="Larson L."/>
            <person name="Mehta T."/>
            <person name="Neiman D."/>
            <person name="Pearson M."/>
            <person name="Roberts A."/>
            <person name="Saif S."/>
            <person name="Shea T."/>
            <person name="Shenoy N."/>
            <person name="Sisk P."/>
            <person name="Stolte C."/>
            <person name="Sykes S."/>
            <person name="Walk T."/>
            <person name="White J."/>
            <person name="Yandava C."/>
            <person name="Haas B."/>
            <person name="Nusbaum C."/>
            <person name="Birren B."/>
        </authorList>
    </citation>
    <scope>NUCLEOTIDE SEQUENCE [LARGE SCALE GENOMIC DNA]</scope>
    <source>
        <strain evidence="4">ATCC 64411 / 73-15</strain>
    </source>
</reference>
<reference evidence="3" key="4">
    <citation type="journal article" date="2015" name="G3 (Bethesda)">
        <title>Genome sequences of three phytopathogenic species of the Magnaporthaceae family of fungi.</title>
        <authorList>
            <person name="Okagaki L.H."/>
            <person name="Nunes C.C."/>
            <person name="Sailsbery J."/>
            <person name="Clay B."/>
            <person name="Brown D."/>
            <person name="John T."/>
            <person name="Oh Y."/>
            <person name="Young N."/>
            <person name="Fitzgerald M."/>
            <person name="Haas B.J."/>
            <person name="Zeng Q."/>
            <person name="Young S."/>
            <person name="Adiconis X."/>
            <person name="Fan L."/>
            <person name="Levin J.Z."/>
            <person name="Mitchell T.K."/>
            <person name="Okubara P.A."/>
            <person name="Farman M.L."/>
            <person name="Kohn L.M."/>
            <person name="Birren B."/>
            <person name="Ma L.-J."/>
            <person name="Dean R.A."/>
        </authorList>
    </citation>
    <scope>NUCLEOTIDE SEQUENCE</scope>
    <source>
        <strain evidence="3">ATCC 64411 / 73-15</strain>
    </source>
</reference>
<keyword evidence="1" id="KW-0732">Signal</keyword>
<evidence type="ECO:0000313" key="4">
    <source>
        <dbReference type="Proteomes" id="UP000011715"/>
    </source>
</evidence>
<dbReference type="OrthoDB" id="5421909at2759"/>
<evidence type="ECO:0000313" key="3">
    <source>
        <dbReference type="EnsemblFungi" id="MAPG_12119T0"/>
    </source>
</evidence>
<accession>A0A0C4EGV8</accession>
<sequence>MKLTLLALITPVLSHILPRADPVPTTHKVLVGHPVREKSLAFVPPSLKAAVGDTVQFQFRPFNHTVTQSVGPAAPCSPMGSSSIINSGFVPGAAEADKEVPVFEVRVASAEPMYLYCGQPPHCNLGMVMVINP</sequence>
<dbReference type="InterPro" id="IPR052953">
    <property type="entry name" value="Ser-rich/MCO-related"/>
</dbReference>